<feature type="transmembrane region" description="Helical" evidence="6">
    <location>
        <begin position="284"/>
        <end position="317"/>
    </location>
</feature>
<dbReference type="InterPro" id="IPR002549">
    <property type="entry name" value="AI-2E-like"/>
</dbReference>
<evidence type="ECO:0000256" key="5">
    <source>
        <dbReference type="ARBA" id="ARBA00023136"/>
    </source>
</evidence>
<dbReference type="GO" id="GO:0055085">
    <property type="term" value="P:transmembrane transport"/>
    <property type="evidence" value="ECO:0007669"/>
    <property type="project" value="TreeGrafter"/>
</dbReference>
<proteinExistence type="inferred from homology"/>
<keyword evidence="5 6" id="KW-0472">Membrane</keyword>
<evidence type="ECO:0000256" key="1">
    <source>
        <dbReference type="ARBA" id="ARBA00004141"/>
    </source>
</evidence>
<gene>
    <name evidence="7" type="ORF">UV74_C0013G0486</name>
</gene>
<name>A0A0G1DI63_9BACT</name>
<dbReference type="STRING" id="1618578.UV74_C0013G0486"/>
<protein>
    <recommendedName>
        <fullName evidence="9">Permease</fullName>
    </recommendedName>
</protein>
<feature type="transmembrane region" description="Helical" evidence="6">
    <location>
        <begin position="237"/>
        <end position="263"/>
    </location>
</feature>
<dbReference type="GO" id="GO:0016020">
    <property type="term" value="C:membrane"/>
    <property type="evidence" value="ECO:0007669"/>
    <property type="project" value="UniProtKB-SubCell"/>
</dbReference>
<evidence type="ECO:0000256" key="4">
    <source>
        <dbReference type="ARBA" id="ARBA00022989"/>
    </source>
</evidence>
<evidence type="ECO:0000313" key="8">
    <source>
        <dbReference type="Proteomes" id="UP000034090"/>
    </source>
</evidence>
<evidence type="ECO:0008006" key="9">
    <source>
        <dbReference type="Google" id="ProtNLM"/>
    </source>
</evidence>
<dbReference type="EMBL" id="LCFQ01000013">
    <property type="protein sequence ID" value="KKS97364.1"/>
    <property type="molecule type" value="Genomic_DNA"/>
</dbReference>
<keyword evidence="4 6" id="KW-1133">Transmembrane helix</keyword>
<comment type="caution">
    <text evidence="7">The sequence shown here is derived from an EMBL/GenBank/DDBJ whole genome shotgun (WGS) entry which is preliminary data.</text>
</comment>
<feature type="transmembrane region" description="Helical" evidence="6">
    <location>
        <begin position="7"/>
        <end position="25"/>
    </location>
</feature>
<evidence type="ECO:0000256" key="3">
    <source>
        <dbReference type="ARBA" id="ARBA00022692"/>
    </source>
</evidence>
<organism evidence="7 8">
    <name type="scientific">Candidatus Woesebacteria bacterium GW2011_GWB1_43_14</name>
    <dbReference type="NCBI Taxonomy" id="1618578"/>
    <lineage>
        <taxon>Bacteria</taxon>
        <taxon>Candidatus Woeseibacteriota</taxon>
    </lineage>
</organism>
<sequence length="329" mass="36051">MPRKIEISHRTIIFTVLFLGLLWFLYFIRDIILQIFVALLIMSVLNPLVTKLQKFRVPRVISIVIVYVAVFVVLGISIAVIASPLVNQTSNFANSLPKYLEDLNIPVVIIDEVTREVASQIGMLPSQVVKVGVSLFSNVITVFTVFIFALYFLLAQESRNKQVEMFFNKNHSQRIVKTIDLLEGKLGGWARGQFVLMLMVGVSTYVGLLILGIPFALPLALLSGILEIVPTIGPIIAAIPVIIVGLVISPLTGLAAGALAFLIQQIEFYVFVPKVMEKSTGTSPITTLLALIIGVRVAGIVGALLSVPIVLAVQVFIQEFLLEKDEGKK</sequence>
<comment type="similarity">
    <text evidence="2">Belongs to the autoinducer-2 exporter (AI-2E) (TC 2.A.86) family.</text>
</comment>
<feature type="transmembrane region" description="Helical" evidence="6">
    <location>
        <begin position="31"/>
        <end position="49"/>
    </location>
</feature>
<comment type="subcellular location">
    <subcellularLocation>
        <location evidence="1">Membrane</location>
        <topology evidence="1">Multi-pass membrane protein</topology>
    </subcellularLocation>
</comment>
<dbReference type="Proteomes" id="UP000034090">
    <property type="component" value="Unassembled WGS sequence"/>
</dbReference>
<evidence type="ECO:0000256" key="6">
    <source>
        <dbReference type="SAM" id="Phobius"/>
    </source>
</evidence>
<dbReference type="AlphaFoldDB" id="A0A0G1DI63"/>
<feature type="transmembrane region" description="Helical" evidence="6">
    <location>
        <begin position="61"/>
        <end position="86"/>
    </location>
</feature>
<dbReference type="Pfam" id="PF01594">
    <property type="entry name" value="AI-2E_transport"/>
    <property type="match status" value="1"/>
</dbReference>
<dbReference type="PANTHER" id="PTHR21716:SF62">
    <property type="entry name" value="TRANSPORT PROTEIN YDBI-RELATED"/>
    <property type="match status" value="1"/>
</dbReference>
<feature type="transmembrane region" description="Helical" evidence="6">
    <location>
        <begin position="194"/>
        <end position="217"/>
    </location>
</feature>
<reference evidence="7 8" key="1">
    <citation type="journal article" date="2015" name="Nature">
        <title>rRNA introns, odd ribosomes, and small enigmatic genomes across a large radiation of phyla.</title>
        <authorList>
            <person name="Brown C.T."/>
            <person name="Hug L.A."/>
            <person name="Thomas B.C."/>
            <person name="Sharon I."/>
            <person name="Castelle C.J."/>
            <person name="Singh A."/>
            <person name="Wilkins M.J."/>
            <person name="Williams K.H."/>
            <person name="Banfield J.F."/>
        </authorList>
    </citation>
    <scope>NUCLEOTIDE SEQUENCE [LARGE SCALE GENOMIC DNA]</scope>
</reference>
<dbReference type="PANTHER" id="PTHR21716">
    <property type="entry name" value="TRANSMEMBRANE PROTEIN"/>
    <property type="match status" value="1"/>
</dbReference>
<keyword evidence="3 6" id="KW-0812">Transmembrane</keyword>
<feature type="transmembrane region" description="Helical" evidence="6">
    <location>
        <begin position="133"/>
        <end position="154"/>
    </location>
</feature>
<accession>A0A0G1DI63</accession>
<evidence type="ECO:0000313" key="7">
    <source>
        <dbReference type="EMBL" id="KKS97364.1"/>
    </source>
</evidence>
<evidence type="ECO:0000256" key="2">
    <source>
        <dbReference type="ARBA" id="ARBA00009773"/>
    </source>
</evidence>